<feature type="compositionally biased region" description="Low complexity" evidence="13">
    <location>
        <begin position="22"/>
        <end position="31"/>
    </location>
</feature>
<gene>
    <name evidence="15" type="primary">TAZ1</name>
    <name evidence="15" type="ORF">OC842_002657</name>
</gene>
<comment type="caution">
    <text evidence="15">The sequence shown here is derived from an EMBL/GenBank/DDBJ whole genome shotgun (WGS) entry which is preliminary data.</text>
</comment>
<evidence type="ECO:0000256" key="7">
    <source>
        <dbReference type="ARBA" id="ARBA00023128"/>
    </source>
</evidence>
<keyword evidence="8" id="KW-0472">Membrane</keyword>
<evidence type="ECO:0000256" key="2">
    <source>
        <dbReference type="ARBA" id="ARBA00010524"/>
    </source>
</evidence>
<feature type="domain" description="Phospholipid/glycerol acyltransferase" evidence="14">
    <location>
        <begin position="1"/>
        <end position="157"/>
    </location>
</feature>
<evidence type="ECO:0000256" key="6">
    <source>
        <dbReference type="ARBA" id="ARBA00023098"/>
    </source>
</evidence>
<evidence type="ECO:0000256" key="5">
    <source>
        <dbReference type="ARBA" id="ARBA00022792"/>
    </source>
</evidence>
<keyword evidence="5" id="KW-0999">Mitochondrion inner membrane</keyword>
<evidence type="ECO:0000313" key="15">
    <source>
        <dbReference type="EMBL" id="KAK0534394.1"/>
    </source>
</evidence>
<accession>A0AAN6GCV7</accession>
<dbReference type="PANTHER" id="PTHR12497:SF0">
    <property type="entry name" value="TAFAZZIN"/>
    <property type="match status" value="1"/>
</dbReference>
<evidence type="ECO:0000256" key="12">
    <source>
        <dbReference type="RuleBase" id="RU365062"/>
    </source>
</evidence>
<dbReference type="InterPro" id="IPR000872">
    <property type="entry name" value="Tafazzin"/>
</dbReference>
<dbReference type="GO" id="GO:0005741">
    <property type="term" value="C:mitochondrial outer membrane"/>
    <property type="evidence" value="ECO:0007669"/>
    <property type="project" value="UniProtKB-SubCell"/>
</dbReference>
<evidence type="ECO:0000256" key="1">
    <source>
        <dbReference type="ARBA" id="ARBA00004137"/>
    </source>
</evidence>
<dbReference type="PRINTS" id="PR00979">
    <property type="entry name" value="TAFAZZIN"/>
</dbReference>
<dbReference type="GO" id="GO:0035965">
    <property type="term" value="P:cardiolipin acyl-chain remodeling"/>
    <property type="evidence" value="ECO:0007669"/>
    <property type="project" value="TreeGrafter"/>
</dbReference>
<dbReference type="SMART" id="SM00563">
    <property type="entry name" value="PlsC"/>
    <property type="match status" value="1"/>
</dbReference>
<keyword evidence="4" id="KW-1000">Mitochondrion outer membrane</keyword>
<feature type="compositionally biased region" description="Pro residues" evidence="13">
    <location>
        <begin position="295"/>
        <end position="305"/>
    </location>
</feature>
<keyword evidence="6" id="KW-0443">Lipid metabolism</keyword>
<keyword evidence="7" id="KW-0496">Mitochondrion</keyword>
<dbReference type="SUPFAM" id="SSF69593">
    <property type="entry name" value="Glycerol-3-phosphate (1)-acyltransferase"/>
    <property type="match status" value="1"/>
</dbReference>
<dbReference type="EMBL" id="JAPDMQ010000117">
    <property type="protein sequence ID" value="KAK0534394.1"/>
    <property type="molecule type" value="Genomic_DNA"/>
</dbReference>
<dbReference type="PANTHER" id="PTHR12497">
    <property type="entry name" value="TAZ PROTEIN TAFAZZIN"/>
    <property type="match status" value="1"/>
</dbReference>
<name>A0AAN6GCV7_9BASI</name>
<dbReference type="Proteomes" id="UP001176521">
    <property type="component" value="Unassembled WGS sequence"/>
</dbReference>
<evidence type="ECO:0000256" key="9">
    <source>
        <dbReference type="ARBA" id="ARBA00023315"/>
    </source>
</evidence>
<reference evidence="15" key="1">
    <citation type="journal article" date="2023" name="PhytoFront">
        <title>Draft Genome Resources of Seven Strains of Tilletia horrida, Causal Agent of Kernel Smut of Rice.</title>
        <authorList>
            <person name="Khanal S."/>
            <person name="Antony Babu S."/>
            <person name="Zhou X.G."/>
        </authorList>
    </citation>
    <scope>NUCLEOTIDE SEQUENCE</scope>
    <source>
        <strain evidence="15">TX3</strain>
    </source>
</reference>
<protein>
    <recommendedName>
        <fullName evidence="12">Tafazzin family protein</fullName>
    </recommendedName>
</protein>
<evidence type="ECO:0000256" key="10">
    <source>
        <dbReference type="ARBA" id="ARBA00024323"/>
    </source>
</evidence>
<dbReference type="InterPro" id="IPR002123">
    <property type="entry name" value="Plipid/glycerol_acylTrfase"/>
</dbReference>
<evidence type="ECO:0000256" key="11">
    <source>
        <dbReference type="ARBA" id="ARBA00047906"/>
    </source>
</evidence>
<comment type="similarity">
    <text evidence="2 12">Belongs to the taffazin family.</text>
</comment>
<feature type="region of interest" description="Disordered" evidence="13">
    <location>
        <begin position="277"/>
        <end position="312"/>
    </location>
</feature>
<feature type="region of interest" description="Disordered" evidence="13">
    <location>
        <begin position="21"/>
        <end position="49"/>
    </location>
</feature>
<dbReference type="GO" id="GO:0005743">
    <property type="term" value="C:mitochondrial inner membrane"/>
    <property type="evidence" value="ECO:0007669"/>
    <property type="project" value="UniProtKB-SubCell"/>
</dbReference>
<organism evidence="15 16">
    <name type="scientific">Tilletia horrida</name>
    <dbReference type="NCBI Taxonomy" id="155126"/>
    <lineage>
        <taxon>Eukaryota</taxon>
        <taxon>Fungi</taxon>
        <taxon>Dikarya</taxon>
        <taxon>Basidiomycota</taxon>
        <taxon>Ustilaginomycotina</taxon>
        <taxon>Exobasidiomycetes</taxon>
        <taxon>Tilletiales</taxon>
        <taxon>Tilletiaceae</taxon>
        <taxon>Tilletia</taxon>
    </lineage>
</organism>
<dbReference type="AlphaFoldDB" id="A0AAN6GCV7"/>
<sequence length="371" mass="40856">MDEPLLWGSLPFTKHGTQKLIASARSRSPSADAEEPHQHQQNQQQRRYRSPFVSLHPAENARWTLAASDIVYLNSALGAFFNTGQVLETYRGASPFQPALDTAIDQLDRGRWVHIFPEGYVNLSLTTDLRRFKWGISRIAMESDRAPLCIPIWITGFDQIMPEPRAKPRWLPRPGASVSITFGRPVSRAAMRDVLSADSRCVGSVPSTAEMSKSDAGDAEAQRRKREEAYWNEAWQPDAATLGEPEDWEISSDYASSSTQNLHDMATAAISAASARGAFSTPPPMSHFPPIAAHRPPPGGWPINPPGSRAARASELESLDPNRAKIRSSFAAMLRDEMGRLGLCVRRAMGDGEGEGRLAHTIMETRSSDSP</sequence>
<proteinExistence type="inferred from homology"/>
<keyword evidence="9 15" id="KW-0012">Acyltransferase</keyword>
<feature type="compositionally biased region" description="Basic and acidic residues" evidence="13">
    <location>
        <begin position="212"/>
        <end position="229"/>
    </location>
</feature>
<dbReference type="GO" id="GO:0007007">
    <property type="term" value="P:inner mitochondrial membrane organization"/>
    <property type="evidence" value="ECO:0007669"/>
    <property type="project" value="TreeGrafter"/>
</dbReference>
<comment type="catalytic activity">
    <reaction evidence="11">
        <text>1'-[1,2-diacyl-sn-glycero-3-phospho],3'-[1-acyl-sn-glycero-3-phospho]-glycerol + a 1,2-diacyl-sn-glycero-3-phosphocholine = a cardiolipin + a 1-acyl-sn-glycero-3-phosphocholine</text>
        <dbReference type="Rhea" id="RHEA:33731"/>
        <dbReference type="ChEBI" id="CHEBI:57643"/>
        <dbReference type="ChEBI" id="CHEBI:58168"/>
        <dbReference type="ChEBI" id="CHEBI:62237"/>
        <dbReference type="ChEBI" id="CHEBI:64743"/>
    </reaction>
    <physiologicalReaction direction="left-to-right" evidence="11">
        <dbReference type="Rhea" id="RHEA:33732"/>
    </physiologicalReaction>
    <physiologicalReaction direction="right-to-left" evidence="11">
        <dbReference type="Rhea" id="RHEA:33733"/>
    </physiologicalReaction>
</comment>
<keyword evidence="3" id="KW-0808">Transferase</keyword>
<evidence type="ECO:0000259" key="14">
    <source>
        <dbReference type="SMART" id="SM00563"/>
    </source>
</evidence>
<evidence type="ECO:0000256" key="4">
    <source>
        <dbReference type="ARBA" id="ARBA00022787"/>
    </source>
</evidence>
<evidence type="ECO:0000256" key="8">
    <source>
        <dbReference type="ARBA" id="ARBA00023136"/>
    </source>
</evidence>
<feature type="region of interest" description="Disordered" evidence="13">
    <location>
        <begin position="204"/>
        <end position="243"/>
    </location>
</feature>
<dbReference type="Pfam" id="PF01553">
    <property type="entry name" value="Acyltransferase"/>
    <property type="match status" value="1"/>
</dbReference>
<comment type="subcellular location">
    <subcellularLocation>
        <location evidence="1">Mitochondrion inner membrane</location>
        <topology evidence="1">Peripheral membrane protein</topology>
        <orientation evidence="1">Intermembrane side</orientation>
    </subcellularLocation>
    <subcellularLocation>
        <location evidence="10">Mitochondrion outer membrane</location>
        <topology evidence="10">Peripheral membrane protein</topology>
        <orientation evidence="10">Intermembrane side</orientation>
    </subcellularLocation>
</comment>
<keyword evidence="16" id="KW-1185">Reference proteome</keyword>
<evidence type="ECO:0000256" key="13">
    <source>
        <dbReference type="SAM" id="MobiDB-lite"/>
    </source>
</evidence>
<dbReference type="CDD" id="cd07989">
    <property type="entry name" value="LPLAT_AGPAT-like"/>
    <property type="match status" value="1"/>
</dbReference>
<evidence type="ECO:0000313" key="16">
    <source>
        <dbReference type="Proteomes" id="UP001176521"/>
    </source>
</evidence>
<dbReference type="GO" id="GO:0047184">
    <property type="term" value="F:1-acylglycerophosphocholine O-acyltransferase activity"/>
    <property type="evidence" value="ECO:0007669"/>
    <property type="project" value="TreeGrafter"/>
</dbReference>
<evidence type="ECO:0000256" key="3">
    <source>
        <dbReference type="ARBA" id="ARBA00022679"/>
    </source>
</evidence>